<reference evidence="5" key="1">
    <citation type="journal article" date="2023" name="Mol. Phylogenet. Evol.">
        <title>Genome-scale phylogeny and comparative genomics of the fungal order Sordariales.</title>
        <authorList>
            <person name="Hensen N."/>
            <person name="Bonometti L."/>
            <person name="Westerberg I."/>
            <person name="Brannstrom I.O."/>
            <person name="Guillou S."/>
            <person name="Cros-Aarteil S."/>
            <person name="Calhoun S."/>
            <person name="Haridas S."/>
            <person name="Kuo A."/>
            <person name="Mondo S."/>
            <person name="Pangilinan J."/>
            <person name="Riley R."/>
            <person name="LaButti K."/>
            <person name="Andreopoulos B."/>
            <person name="Lipzen A."/>
            <person name="Chen C."/>
            <person name="Yan M."/>
            <person name="Daum C."/>
            <person name="Ng V."/>
            <person name="Clum A."/>
            <person name="Steindorff A."/>
            <person name="Ohm R.A."/>
            <person name="Martin F."/>
            <person name="Silar P."/>
            <person name="Natvig D.O."/>
            <person name="Lalanne C."/>
            <person name="Gautier V."/>
            <person name="Ament-Velasquez S.L."/>
            <person name="Kruys A."/>
            <person name="Hutchinson M.I."/>
            <person name="Powell A.J."/>
            <person name="Barry K."/>
            <person name="Miller A.N."/>
            <person name="Grigoriev I.V."/>
            <person name="Debuchy R."/>
            <person name="Gladieux P."/>
            <person name="Hiltunen Thoren M."/>
            <person name="Johannesson H."/>
        </authorList>
    </citation>
    <scope>NUCLEOTIDE SEQUENCE</scope>
    <source>
        <strain evidence="5">CBS 757.83</strain>
    </source>
</reference>
<organism evidence="5 6">
    <name type="scientific">Parathielavia hyrcaniae</name>
    <dbReference type="NCBI Taxonomy" id="113614"/>
    <lineage>
        <taxon>Eukaryota</taxon>
        <taxon>Fungi</taxon>
        <taxon>Dikarya</taxon>
        <taxon>Ascomycota</taxon>
        <taxon>Pezizomycotina</taxon>
        <taxon>Sordariomycetes</taxon>
        <taxon>Sordariomycetidae</taxon>
        <taxon>Sordariales</taxon>
        <taxon>Chaetomiaceae</taxon>
        <taxon>Parathielavia</taxon>
    </lineage>
</organism>
<dbReference type="SUPFAM" id="SSF54106">
    <property type="entry name" value="LysM domain"/>
    <property type="match status" value="1"/>
</dbReference>
<evidence type="ECO:0000256" key="3">
    <source>
        <dbReference type="ARBA" id="ARBA00044955"/>
    </source>
</evidence>
<accession>A0AAN6T5K4</accession>
<feature type="domain" description="LysM" evidence="4">
    <location>
        <begin position="221"/>
        <end position="267"/>
    </location>
</feature>
<dbReference type="InterPro" id="IPR052210">
    <property type="entry name" value="LysM1-like"/>
</dbReference>
<evidence type="ECO:0000259" key="4">
    <source>
        <dbReference type="PROSITE" id="PS51782"/>
    </source>
</evidence>
<evidence type="ECO:0000256" key="2">
    <source>
        <dbReference type="ARBA" id="ARBA00023026"/>
    </source>
</evidence>
<dbReference type="AlphaFoldDB" id="A0AAN6T5K4"/>
<proteinExistence type="inferred from homology"/>
<dbReference type="PANTHER" id="PTHR34997:SF1">
    <property type="entry name" value="PEPTIDOGLYCAN-BINDING LYSIN DOMAIN"/>
    <property type="match status" value="1"/>
</dbReference>
<dbReference type="PROSITE" id="PS51782">
    <property type="entry name" value="LYSM"/>
    <property type="match status" value="2"/>
</dbReference>
<dbReference type="Proteomes" id="UP001305647">
    <property type="component" value="Unassembled WGS sequence"/>
</dbReference>
<keyword evidence="6" id="KW-1185">Reference proteome</keyword>
<feature type="domain" description="LysM" evidence="4">
    <location>
        <begin position="170"/>
        <end position="216"/>
    </location>
</feature>
<keyword evidence="1" id="KW-0147">Chitin-binding</keyword>
<dbReference type="PANTHER" id="PTHR34997">
    <property type="entry name" value="AM15"/>
    <property type="match status" value="1"/>
</dbReference>
<name>A0AAN6T5K4_9PEZI</name>
<dbReference type="EMBL" id="MU863624">
    <property type="protein sequence ID" value="KAK4106015.1"/>
    <property type="molecule type" value="Genomic_DNA"/>
</dbReference>
<protein>
    <submittedName>
        <fullName evidence="5">Carbohydrate-binding module family 50 protein</fullName>
    </submittedName>
</protein>
<dbReference type="CDD" id="cd00118">
    <property type="entry name" value="LysM"/>
    <property type="match status" value="1"/>
</dbReference>
<dbReference type="Gene3D" id="3.10.350.10">
    <property type="entry name" value="LysM domain"/>
    <property type="match status" value="1"/>
</dbReference>
<reference evidence="5" key="2">
    <citation type="submission" date="2023-05" db="EMBL/GenBank/DDBJ databases">
        <authorList>
            <consortium name="Lawrence Berkeley National Laboratory"/>
            <person name="Steindorff A."/>
            <person name="Hensen N."/>
            <person name="Bonometti L."/>
            <person name="Westerberg I."/>
            <person name="Brannstrom I.O."/>
            <person name="Guillou S."/>
            <person name="Cros-Aarteil S."/>
            <person name="Calhoun S."/>
            <person name="Haridas S."/>
            <person name="Kuo A."/>
            <person name="Mondo S."/>
            <person name="Pangilinan J."/>
            <person name="Riley R."/>
            <person name="Labutti K."/>
            <person name="Andreopoulos B."/>
            <person name="Lipzen A."/>
            <person name="Chen C."/>
            <person name="Yanf M."/>
            <person name="Daum C."/>
            <person name="Ng V."/>
            <person name="Clum A."/>
            <person name="Ohm R."/>
            <person name="Martin F."/>
            <person name="Silar P."/>
            <person name="Natvig D."/>
            <person name="Lalanne C."/>
            <person name="Gautier V."/>
            <person name="Ament-Velasquez S.L."/>
            <person name="Kruys A."/>
            <person name="Hutchinson M.I."/>
            <person name="Powell A.J."/>
            <person name="Barry K."/>
            <person name="Miller A.N."/>
            <person name="Grigoriev I.V."/>
            <person name="Debuchy R."/>
            <person name="Gladieux P."/>
            <person name="Thoren M.H."/>
            <person name="Johannesson H."/>
        </authorList>
    </citation>
    <scope>NUCLEOTIDE SEQUENCE</scope>
    <source>
        <strain evidence="5">CBS 757.83</strain>
    </source>
</reference>
<dbReference type="InterPro" id="IPR036779">
    <property type="entry name" value="LysM_dom_sf"/>
</dbReference>
<evidence type="ECO:0000256" key="1">
    <source>
        <dbReference type="ARBA" id="ARBA00022669"/>
    </source>
</evidence>
<dbReference type="GO" id="GO:0008061">
    <property type="term" value="F:chitin binding"/>
    <property type="evidence" value="ECO:0007669"/>
    <property type="project" value="UniProtKB-KW"/>
</dbReference>
<evidence type="ECO:0000313" key="6">
    <source>
        <dbReference type="Proteomes" id="UP001305647"/>
    </source>
</evidence>
<comment type="similarity">
    <text evidence="3">Belongs to the secreted LysM effector family.</text>
</comment>
<comment type="caution">
    <text evidence="5">The sequence shown here is derived from an EMBL/GenBank/DDBJ whole genome shotgun (WGS) entry which is preliminary data.</text>
</comment>
<dbReference type="Pfam" id="PF01476">
    <property type="entry name" value="LysM"/>
    <property type="match status" value="1"/>
</dbReference>
<keyword evidence="2" id="KW-0843">Virulence</keyword>
<gene>
    <name evidence="5" type="ORF">N658DRAFT_413963</name>
</gene>
<evidence type="ECO:0000313" key="5">
    <source>
        <dbReference type="EMBL" id="KAK4106015.1"/>
    </source>
</evidence>
<sequence length="289" mass="31794">LLAIFRGDLLPNETDIGISCDPDCRLSLLDLQAVQQAACSSNDTILESGTLYPATYFTDLLLHTFDYACLQNAAGTEYCFPQYIEWNQNEEEEEYCNECNLGVWKSRLSSPFGWDDALFDLYTSLTACTAAPSWAVTSPSQYALGYPGDMPTMPSTTTSSRPRPTLSCQSNYTIQASDWCKSISRVKQVSTYNLMRVNLLPSYCNFFPGPGTTICIPETCRVHSVGPLDTCEKIANKAGVTTQQLISWNPNINPECSNLYDMLDFVICVGPLGSVATTTASYPDVPTAM</sequence>
<dbReference type="InterPro" id="IPR018392">
    <property type="entry name" value="LysM"/>
</dbReference>
<feature type="non-terminal residue" evidence="5">
    <location>
        <position position="1"/>
    </location>
</feature>
<dbReference type="SMART" id="SM00257">
    <property type="entry name" value="LysM"/>
    <property type="match status" value="1"/>
</dbReference>